<dbReference type="Gene3D" id="2.60.40.10">
    <property type="entry name" value="Immunoglobulins"/>
    <property type="match status" value="1"/>
</dbReference>
<protein>
    <submittedName>
        <fullName evidence="3">Serine/threonine specific protein phosphatase</fullName>
    </submittedName>
</protein>
<dbReference type="EMBL" id="JADAQX010000364">
    <property type="protein sequence ID" value="KAF8820527.1"/>
    <property type="molecule type" value="Genomic_DNA"/>
</dbReference>
<feature type="region of interest" description="Disordered" evidence="1">
    <location>
        <begin position="526"/>
        <end position="548"/>
    </location>
</feature>
<feature type="non-terminal residue" evidence="3">
    <location>
        <position position="1"/>
    </location>
</feature>
<sequence length="938" mass="102692">PPSTESLLLPPPPPPCVSYEEFTPVCSGDLLTSNTERAQTRSDKKFSITGLLPEEERMPQEAATHHLILKWESLDAGYVEMAGTFSNPPWQKHFPLKFCPDLCCHWIDIHEATSSDFPDISGRHQFKYIVDGQWMCNPSLLICDDGNHNLNNVVVIVPEALMRQTARRYRPTPAQRVGATVRPVRSNETASSGYLLPSAYREDVGKLGAAVCTPLEYTCNSASLSSVVLPSLSSPTLVKDVIASSTTHRNVKNRIRRSPCIESRSCKPLPDSKDKTEQAGSVRIKTTELEENVDLNAFNASSSFAEQVPFPLYLPAAAANKSGTMKRCAAVQDLCRNAPKELQVKEDSLFTQNGMQSKTLSTLVDISLDLHPGNGSLYSTFTPSPLHRKDHAAEIIPSLWNAAFSQNSDENAGESMAFLPPPLSSSPVAFLPPSPPSSSAPSFARNEQHPSTAPPYGLVAQYPPQETFVEAPSLTVAYPVFESTKGGASSCGEEGDNLFKIHSASTAHKPQILMDISSIEPSQKEFQSLPAPTPYPVASSSHQRRTVPATRYGSSIPTLNRCNSAYANGRTFDILRDNLRRVSSMTAGSWPAAVTELLHRPESLLNLDVPENIRGTTGLTLHYGGNMIPHPEKLNDGADAYFSTPIEGKNSGEVKPMFEKIEVFDLLCYCVDSTVCVGVADGVGEWESIGLNPRLFAEELMQGCSEAFLNYNGDESAIEEKAMNILQRGYDSTRSFGSSTALIVCLDEKGERIGVSNLGDSTMILLHPQRSDNMSCVYRTKEQQHQFNCPYQLSRLPKPEDYEALKAEGKDLLVRVLQKSTMLPQDTPVMASSCELKVTEGDLIILGTDGVFDNLYDFEICDLANLALSPFEGLLVQRPDMITSPRTLATAIAEAASYRSKDMAAKTPFMKHARECGTNYIGGKLDDITVVACWVTRK</sequence>
<feature type="domain" description="PPM-type phosphatase" evidence="2">
    <location>
        <begin position="660"/>
        <end position="935"/>
    </location>
</feature>
<comment type="caution">
    <text evidence="3">The sequence shown here is derived from an EMBL/GenBank/DDBJ whole genome shotgun (WGS) entry which is preliminary data.</text>
</comment>
<dbReference type="SMART" id="SM00331">
    <property type="entry name" value="PP2C_SIG"/>
    <property type="match status" value="1"/>
</dbReference>
<evidence type="ECO:0000313" key="3">
    <source>
        <dbReference type="EMBL" id="KAF8820527.1"/>
    </source>
</evidence>
<dbReference type="PANTHER" id="PTHR12320">
    <property type="entry name" value="PROTEIN PHOSPHATASE 2C"/>
    <property type="match status" value="1"/>
</dbReference>
<feature type="region of interest" description="Disordered" evidence="1">
    <location>
        <begin position="428"/>
        <end position="456"/>
    </location>
</feature>
<proteinExistence type="predicted"/>
<dbReference type="InterPro" id="IPR036457">
    <property type="entry name" value="PPM-type-like_dom_sf"/>
</dbReference>
<accession>A0ABQ7J980</accession>
<reference evidence="3 4" key="1">
    <citation type="journal article" date="2020" name="bioRxiv">
        <title>Metabolic contributions of an alphaproteobacterial endosymbiont in the apicomplexan Cardiosporidium cionae.</title>
        <authorList>
            <person name="Hunter E.S."/>
            <person name="Paight C.J."/>
            <person name="Lane C.E."/>
        </authorList>
    </citation>
    <scope>NUCLEOTIDE SEQUENCE [LARGE SCALE GENOMIC DNA]</scope>
    <source>
        <strain evidence="3">ESH_2018</strain>
    </source>
</reference>
<dbReference type="CDD" id="cd02859">
    <property type="entry name" value="E_set_AMPKbeta_like_N"/>
    <property type="match status" value="1"/>
</dbReference>
<evidence type="ECO:0000313" key="4">
    <source>
        <dbReference type="Proteomes" id="UP000823046"/>
    </source>
</evidence>
<organism evidence="3 4">
    <name type="scientific">Cardiosporidium cionae</name>
    <dbReference type="NCBI Taxonomy" id="476202"/>
    <lineage>
        <taxon>Eukaryota</taxon>
        <taxon>Sar</taxon>
        <taxon>Alveolata</taxon>
        <taxon>Apicomplexa</taxon>
        <taxon>Aconoidasida</taxon>
        <taxon>Nephromycida</taxon>
        <taxon>Cardiosporidium</taxon>
    </lineage>
</organism>
<dbReference type="SUPFAM" id="SSF81296">
    <property type="entry name" value="E set domains"/>
    <property type="match status" value="1"/>
</dbReference>
<dbReference type="InterPro" id="IPR013783">
    <property type="entry name" value="Ig-like_fold"/>
</dbReference>
<feature type="compositionally biased region" description="Pro residues" evidence="1">
    <location>
        <begin position="428"/>
        <end position="438"/>
    </location>
</feature>
<evidence type="ECO:0000256" key="1">
    <source>
        <dbReference type="SAM" id="MobiDB-lite"/>
    </source>
</evidence>
<dbReference type="InterPro" id="IPR032640">
    <property type="entry name" value="AMPK1_CBM"/>
</dbReference>
<keyword evidence="4" id="KW-1185">Reference proteome</keyword>
<dbReference type="SUPFAM" id="SSF81606">
    <property type="entry name" value="PP2C-like"/>
    <property type="match status" value="1"/>
</dbReference>
<dbReference type="Pfam" id="PF16561">
    <property type="entry name" value="AMPK1_CBM"/>
    <property type="match status" value="1"/>
</dbReference>
<dbReference type="Gene3D" id="3.60.40.10">
    <property type="entry name" value="PPM-type phosphatase domain"/>
    <property type="match status" value="1"/>
</dbReference>
<dbReference type="InterPro" id="IPR039123">
    <property type="entry name" value="PPTC7"/>
</dbReference>
<evidence type="ECO:0000259" key="2">
    <source>
        <dbReference type="PROSITE" id="PS51746"/>
    </source>
</evidence>
<dbReference type="PROSITE" id="PS51746">
    <property type="entry name" value="PPM_2"/>
    <property type="match status" value="1"/>
</dbReference>
<dbReference type="Proteomes" id="UP000823046">
    <property type="component" value="Unassembled WGS sequence"/>
</dbReference>
<name>A0ABQ7J980_9APIC</name>
<dbReference type="InterPro" id="IPR001932">
    <property type="entry name" value="PPM-type_phosphatase-like_dom"/>
</dbReference>
<gene>
    <name evidence="3" type="ORF">IE077_003087</name>
</gene>
<dbReference type="InterPro" id="IPR014756">
    <property type="entry name" value="Ig_E-set"/>
</dbReference>
<dbReference type="PANTHER" id="PTHR12320:SF1">
    <property type="entry name" value="PROTEIN PHOSPHATASE PTC7 HOMOLOG"/>
    <property type="match status" value="1"/>
</dbReference>